<keyword evidence="10 14" id="KW-1133">Transmembrane helix</keyword>
<name>A0A9X1ZIF6_9GAMM</name>
<dbReference type="CDD" id="cd16954">
    <property type="entry name" value="HATPase_PhoQ-like"/>
    <property type="match status" value="1"/>
</dbReference>
<dbReference type="GO" id="GO:0000160">
    <property type="term" value="P:phosphorelay signal transduction system"/>
    <property type="evidence" value="ECO:0007669"/>
    <property type="project" value="UniProtKB-KW"/>
</dbReference>
<dbReference type="InterPro" id="IPR036890">
    <property type="entry name" value="HATPase_C_sf"/>
</dbReference>
<sequence length="456" mass="52051">MPVIFKPKKRLLTRMFVTSLSIIALVGFGFAWLVTVLNEQNRYNKITADYIAELPVIAAEFRENNVVPITQAQDNDNIETSYIMATCDNNYQDLWQSNLAKDHDLNNICQKYRKIKDNFKNYFIDFENQQSYLVFKLSTEIDNKPFHLLILHNASELQKEINRFNQLTYFRLALVLGAATFLLMSTAYWSLLPLNQLKQEILKLKQGKQQSLSKDYPVELTEVTDALNQLLDQNQQRQQQYQNAMNDLAHSLKTRLAASIAILDEPSMQIKDKDAQILKQIEDMDHLVKYQLKRAMMGRQGLLKQYTPVKPIIEQLVQMLSKLYQSKSITFTVNCAQDISFPISKGDLMELCGNLMENAAKYCISTIEISALQHPNGNLCLKIEDDGPGVDEQYRQKIIQRGVRADTQYTGQGIGLAVCVEIVNSYHGTFEIATSHLQGAAFIITFNKDGAHSKVT</sequence>
<evidence type="ECO:0000256" key="4">
    <source>
        <dbReference type="ARBA" id="ARBA00022553"/>
    </source>
</evidence>
<dbReference type="GO" id="GO:0005524">
    <property type="term" value="F:ATP binding"/>
    <property type="evidence" value="ECO:0007669"/>
    <property type="project" value="UniProtKB-KW"/>
</dbReference>
<evidence type="ECO:0000256" key="2">
    <source>
        <dbReference type="ARBA" id="ARBA00004370"/>
    </source>
</evidence>
<accession>A0A9X1ZIF6</accession>
<dbReference type="InterPro" id="IPR058619">
    <property type="entry name" value="PhoQ/CarS-like_HATPase"/>
</dbReference>
<dbReference type="Pfam" id="PF02518">
    <property type="entry name" value="HATPase_c"/>
    <property type="match status" value="1"/>
</dbReference>
<keyword evidence="12 14" id="KW-0472">Membrane</keyword>
<dbReference type="EMBL" id="JAKIKP010000006">
    <property type="protein sequence ID" value="MCL1142934.1"/>
    <property type="molecule type" value="Genomic_DNA"/>
</dbReference>
<dbReference type="InterPro" id="IPR003594">
    <property type="entry name" value="HATPase_dom"/>
</dbReference>
<gene>
    <name evidence="17" type="ORF">L2672_09540</name>
</gene>
<evidence type="ECO:0000256" key="14">
    <source>
        <dbReference type="SAM" id="Phobius"/>
    </source>
</evidence>
<dbReference type="InterPro" id="IPR005467">
    <property type="entry name" value="His_kinase_dom"/>
</dbReference>
<evidence type="ECO:0000256" key="8">
    <source>
        <dbReference type="ARBA" id="ARBA00022777"/>
    </source>
</evidence>
<feature type="transmembrane region" description="Helical" evidence="14">
    <location>
        <begin position="169"/>
        <end position="191"/>
    </location>
</feature>
<keyword evidence="8" id="KW-0418">Kinase</keyword>
<protein>
    <recommendedName>
        <fullName evidence="3">histidine kinase</fullName>
        <ecNumber evidence="3">2.7.13.3</ecNumber>
    </recommendedName>
</protein>
<dbReference type="GO" id="GO:0005886">
    <property type="term" value="C:plasma membrane"/>
    <property type="evidence" value="ECO:0007669"/>
    <property type="project" value="TreeGrafter"/>
</dbReference>
<dbReference type="PRINTS" id="PR00344">
    <property type="entry name" value="BCTRLSENSOR"/>
</dbReference>
<dbReference type="AlphaFoldDB" id="A0A9X1ZIF6"/>
<evidence type="ECO:0000256" key="12">
    <source>
        <dbReference type="ARBA" id="ARBA00023136"/>
    </source>
</evidence>
<keyword evidence="13" id="KW-0175">Coiled coil</keyword>
<keyword evidence="4" id="KW-0597">Phosphoprotein</keyword>
<evidence type="ECO:0000256" key="11">
    <source>
        <dbReference type="ARBA" id="ARBA00023012"/>
    </source>
</evidence>
<keyword evidence="7" id="KW-0547">Nucleotide-binding</keyword>
<dbReference type="SMART" id="SM00387">
    <property type="entry name" value="HATPase_c"/>
    <property type="match status" value="1"/>
</dbReference>
<dbReference type="PROSITE" id="PS50885">
    <property type="entry name" value="HAMP"/>
    <property type="match status" value="1"/>
</dbReference>
<feature type="coiled-coil region" evidence="13">
    <location>
        <begin position="194"/>
        <end position="247"/>
    </location>
</feature>
<evidence type="ECO:0000313" key="18">
    <source>
        <dbReference type="Proteomes" id="UP001139333"/>
    </source>
</evidence>
<dbReference type="Gene3D" id="3.30.565.10">
    <property type="entry name" value="Histidine kinase-like ATPase, C-terminal domain"/>
    <property type="match status" value="1"/>
</dbReference>
<keyword evidence="11" id="KW-0902">Two-component regulatory system</keyword>
<keyword evidence="9 17" id="KW-0067">ATP-binding</keyword>
<evidence type="ECO:0000313" key="17">
    <source>
        <dbReference type="EMBL" id="MCL1142934.1"/>
    </source>
</evidence>
<evidence type="ECO:0000256" key="10">
    <source>
        <dbReference type="ARBA" id="ARBA00022989"/>
    </source>
</evidence>
<comment type="subcellular location">
    <subcellularLocation>
        <location evidence="2">Membrane</location>
    </subcellularLocation>
</comment>
<dbReference type="SUPFAM" id="SSF55874">
    <property type="entry name" value="ATPase domain of HSP90 chaperone/DNA topoisomerase II/histidine kinase"/>
    <property type="match status" value="1"/>
</dbReference>
<evidence type="ECO:0000259" key="15">
    <source>
        <dbReference type="PROSITE" id="PS50109"/>
    </source>
</evidence>
<dbReference type="GO" id="GO:0004673">
    <property type="term" value="F:protein histidine kinase activity"/>
    <property type="evidence" value="ECO:0007669"/>
    <property type="project" value="UniProtKB-EC"/>
</dbReference>
<evidence type="ECO:0000256" key="6">
    <source>
        <dbReference type="ARBA" id="ARBA00022692"/>
    </source>
</evidence>
<organism evidence="17 18">
    <name type="scientific">Shewanella gaetbuli</name>
    <dbReference type="NCBI Taxonomy" id="220752"/>
    <lineage>
        <taxon>Bacteria</taxon>
        <taxon>Pseudomonadati</taxon>
        <taxon>Pseudomonadota</taxon>
        <taxon>Gammaproteobacteria</taxon>
        <taxon>Alteromonadales</taxon>
        <taxon>Shewanellaceae</taxon>
        <taxon>Shewanella</taxon>
    </lineage>
</organism>
<evidence type="ECO:0000259" key="16">
    <source>
        <dbReference type="PROSITE" id="PS50885"/>
    </source>
</evidence>
<keyword evidence="6 14" id="KW-0812">Transmembrane</keyword>
<feature type="domain" description="HAMP" evidence="16">
    <location>
        <begin position="188"/>
        <end position="239"/>
    </location>
</feature>
<dbReference type="Proteomes" id="UP001139333">
    <property type="component" value="Unassembled WGS sequence"/>
</dbReference>
<dbReference type="Gene3D" id="1.10.287.130">
    <property type="match status" value="1"/>
</dbReference>
<dbReference type="EC" id="2.7.13.3" evidence="3"/>
<dbReference type="InterPro" id="IPR003660">
    <property type="entry name" value="HAMP_dom"/>
</dbReference>
<keyword evidence="5" id="KW-0808">Transferase</keyword>
<evidence type="ECO:0000256" key="5">
    <source>
        <dbReference type="ARBA" id="ARBA00022679"/>
    </source>
</evidence>
<evidence type="ECO:0000256" key="3">
    <source>
        <dbReference type="ARBA" id="ARBA00012438"/>
    </source>
</evidence>
<dbReference type="PANTHER" id="PTHR45436">
    <property type="entry name" value="SENSOR HISTIDINE KINASE YKOH"/>
    <property type="match status" value="1"/>
</dbReference>
<dbReference type="PROSITE" id="PS50109">
    <property type="entry name" value="HIS_KIN"/>
    <property type="match status" value="1"/>
</dbReference>
<keyword evidence="18" id="KW-1185">Reference proteome</keyword>
<dbReference type="InterPro" id="IPR050428">
    <property type="entry name" value="TCS_sensor_his_kinase"/>
</dbReference>
<feature type="transmembrane region" description="Helical" evidence="14">
    <location>
        <begin position="15"/>
        <end position="37"/>
    </location>
</feature>
<evidence type="ECO:0000256" key="1">
    <source>
        <dbReference type="ARBA" id="ARBA00000085"/>
    </source>
</evidence>
<proteinExistence type="predicted"/>
<dbReference type="PANTHER" id="PTHR45436:SF4">
    <property type="entry name" value="SENSOR PROTEIN PHOQ"/>
    <property type="match status" value="1"/>
</dbReference>
<reference evidence="17" key="1">
    <citation type="submission" date="2022-01" db="EMBL/GenBank/DDBJ databases">
        <title>Whole genome-based taxonomy of the Shewanellaceae.</title>
        <authorList>
            <person name="Martin-Rodriguez A.J."/>
        </authorList>
    </citation>
    <scope>NUCLEOTIDE SEQUENCE</scope>
    <source>
        <strain evidence="17">DSM 16422</strain>
    </source>
</reference>
<dbReference type="InterPro" id="IPR004358">
    <property type="entry name" value="Sig_transdc_His_kin-like_C"/>
</dbReference>
<comment type="caution">
    <text evidence="17">The sequence shown here is derived from an EMBL/GenBank/DDBJ whole genome shotgun (WGS) entry which is preliminary data.</text>
</comment>
<evidence type="ECO:0000256" key="9">
    <source>
        <dbReference type="ARBA" id="ARBA00022840"/>
    </source>
</evidence>
<evidence type="ECO:0000256" key="7">
    <source>
        <dbReference type="ARBA" id="ARBA00022741"/>
    </source>
</evidence>
<dbReference type="RefSeq" id="WP_248995621.1">
    <property type="nucleotide sequence ID" value="NZ_JAKIKP010000006.1"/>
</dbReference>
<feature type="domain" description="Histidine kinase" evidence="15">
    <location>
        <begin position="247"/>
        <end position="450"/>
    </location>
</feature>
<comment type="catalytic activity">
    <reaction evidence="1">
        <text>ATP + protein L-histidine = ADP + protein N-phospho-L-histidine.</text>
        <dbReference type="EC" id="2.7.13.3"/>
    </reaction>
</comment>
<evidence type="ECO:0000256" key="13">
    <source>
        <dbReference type="SAM" id="Coils"/>
    </source>
</evidence>